<reference evidence="9 10" key="1">
    <citation type="submission" date="2022-01" db="EMBL/GenBank/DDBJ databases">
        <title>A chromosomal length assembly of Cordylochernes scorpioides.</title>
        <authorList>
            <person name="Zeh D."/>
            <person name="Zeh J."/>
        </authorList>
    </citation>
    <scope>NUCLEOTIDE SEQUENCE [LARGE SCALE GENOMIC DNA]</scope>
    <source>
        <strain evidence="9">IN4F17</strain>
        <tissue evidence="9">Whole Body</tissue>
    </source>
</reference>
<evidence type="ECO:0000313" key="9">
    <source>
        <dbReference type="EMBL" id="UYV61864.1"/>
    </source>
</evidence>
<comment type="subcellular location">
    <subcellularLocation>
        <location evidence="1">Mitochondrion outer membrane</location>
        <topology evidence="1">Single-pass membrane protein</topology>
    </subcellularLocation>
</comment>
<dbReference type="Pfam" id="PF17862">
    <property type="entry name" value="AAA_lid_3"/>
    <property type="match status" value="1"/>
</dbReference>
<dbReference type="InterPro" id="IPR003959">
    <property type="entry name" value="ATPase_AAA_core"/>
</dbReference>
<gene>
    <name evidence="9" type="ORF">LAZ67_1006880</name>
</gene>
<keyword evidence="7" id="KW-1133">Transmembrane helix</keyword>
<keyword evidence="2 6" id="KW-0547">Nucleotide-binding</keyword>
<evidence type="ECO:0000256" key="3">
    <source>
        <dbReference type="ARBA" id="ARBA00022787"/>
    </source>
</evidence>
<comment type="similarity">
    <text evidence="6">Belongs to the AAA ATPase family.</text>
</comment>
<keyword evidence="7" id="KW-0472">Membrane</keyword>
<keyword evidence="10" id="KW-1185">Reference proteome</keyword>
<name>A0ABY6JZ79_9ARAC</name>
<keyword evidence="4 6" id="KW-0067">ATP-binding</keyword>
<proteinExistence type="inferred from homology"/>
<evidence type="ECO:0000256" key="7">
    <source>
        <dbReference type="SAM" id="Phobius"/>
    </source>
</evidence>
<dbReference type="InterPro" id="IPR027417">
    <property type="entry name" value="P-loop_NTPase"/>
</dbReference>
<evidence type="ECO:0000256" key="2">
    <source>
        <dbReference type="ARBA" id="ARBA00022741"/>
    </source>
</evidence>
<dbReference type="Gene3D" id="1.10.8.60">
    <property type="match status" value="1"/>
</dbReference>
<accession>A0ABY6JZ79</accession>
<protein>
    <submittedName>
        <fullName evidence="9">ATAD1</fullName>
    </submittedName>
</protein>
<sequence length="374" mass="41942">MAGHRTPMAAHISRNEAIGLIFRLTLFGALTYFGIRWMVNAIDPTRKQKVESQKRAERILNRIGVKNVKLTEYELSIAAQLVDPASIVITWDDIAGLEDVIQEIRETVILPIQKRELFLGSQLIQPPKGVLLHGPPGCGKTMIAKATAREAGARFINLEVSSLTDKWYGESQKLAAAVFTLADLVLLQAVKIQPCIIFIDEIDSFLRSRDSHDHEATAMMKAQFMSLWDGLGTDSGCQVIVLGATNRPHDVDRAILRRMPAMFHIGLPNAQQRNGILRLILEHEAVSEDVDTMQLARLTEGFSGSELRELCRSAALYRVRDYLKEDPPSPNKDDECYHDALRPIGWEDFRAALEKMRESKVMTGTLAPRNFDLD</sequence>
<dbReference type="PROSITE" id="PS00674">
    <property type="entry name" value="AAA"/>
    <property type="match status" value="1"/>
</dbReference>
<organism evidence="9 10">
    <name type="scientific">Cordylochernes scorpioides</name>
    <dbReference type="NCBI Taxonomy" id="51811"/>
    <lineage>
        <taxon>Eukaryota</taxon>
        <taxon>Metazoa</taxon>
        <taxon>Ecdysozoa</taxon>
        <taxon>Arthropoda</taxon>
        <taxon>Chelicerata</taxon>
        <taxon>Arachnida</taxon>
        <taxon>Pseudoscorpiones</taxon>
        <taxon>Cheliferoidea</taxon>
        <taxon>Chernetidae</taxon>
        <taxon>Cordylochernes</taxon>
    </lineage>
</organism>
<dbReference type="Proteomes" id="UP001235939">
    <property type="component" value="Chromosome 01"/>
</dbReference>
<evidence type="ECO:0000256" key="4">
    <source>
        <dbReference type="ARBA" id="ARBA00022840"/>
    </source>
</evidence>
<keyword evidence="5" id="KW-0496">Mitochondrion</keyword>
<evidence type="ECO:0000256" key="1">
    <source>
        <dbReference type="ARBA" id="ARBA00004572"/>
    </source>
</evidence>
<dbReference type="InterPro" id="IPR003593">
    <property type="entry name" value="AAA+_ATPase"/>
</dbReference>
<keyword evidence="7" id="KW-0812">Transmembrane</keyword>
<feature type="domain" description="AAA+ ATPase" evidence="8">
    <location>
        <begin position="126"/>
        <end position="271"/>
    </location>
</feature>
<dbReference type="PANTHER" id="PTHR45644">
    <property type="entry name" value="AAA ATPASE, PUTATIVE (AFU_ORTHOLOGUE AFUA_2G12920)-RELATED-RELATED"/>
    <property type="match status" value="1"/>
</dbReference>
<dbReference type="SMART" id="SM00382">
    <property type="entry name" value="AAA"/>
    <property type="match status" value="1"/>
</dbReference>
<evidence type="ECO:0000259" key="8">
    <source>
        <dbReference type="SMART" id="SM00382"/>
    </source>
</evidence>
<dbReference type="InterPro" id="IPR003960">
    <property type="entry name" value="ATPase_AAA_CS"/>
</dbReference>
<evidence type="ECO:0000256" key="6">
    <source>
        <dbReference type="RuleBase" id="RU003651"/>
    </source>
</evidence>
<dbReference type="PANTHER" id="PTHR45644:SF3">
    <property type="entry name" value="FI08533P-RELATED"/>
    <property type="match status" value="1"/>
</dbReference>
<dbReference type="EMBL" id="CP092863">
    <property type="protein sequence ID" value="UYV61864.1"/>
    <property type="molecule type" value="Genomic_DNA"/>
</dbReference>
<keyword evidence="3" id="KW-1000">Mitochondrion outer membrane</keyword>
<dbReference type="InterPro" id="IPR051701">
    <property type="entry name" value="Mito_OM_Translocase_MSP1"/>
</dbReference>
<dbReference type="CDD" id="cd19520">
    <property type="entry name" value="RecA-like_ATAD1"/>
    <property type="match status" value="1"/>
</dbReference>
<dbReference type="InterPro" id="IPR041569">
    <property type="entry name" value="AAA_lid_3"/>
</dbReference>
<dbReference type="Pfam" id="PF00004">
    <property type="entry name" value="AAA"/>
    <property type="match status" value="1"/>
</dbReference>
<dbReference type="Gene3D" id="3.40.50.300">
    <property type="entry name" value="P-loop containing nucleotide triphosphate hydrolases"/>
    <property type="match status" value="1"/>
</dbReference>
<evidence type="ECO:0000313" key="10">
    <source>
        <dbReference type="Proteomes" id="UP001235939"/>
    </source>
</evidence>
<feature type="transmembrane region" description="Helical" evidence="7">
    <location>
        <begin position="20"/>
        <end position="39"/>
    </location>
</feature>
<dbReference type="SUPFAM" id="SSF52540">
    <property type="entry name" value="P-loop containing nucleoside triphosphate hydrolases"/>
    <property type="match status" value="1"/>
</dbReference>
<evidence type="ECO:0000256" key="5">
    <source>
        <dbReference type="ARBA" id="ARBA00023128"/>
    </source>
</evidence>